<organism evidence="2 3">
    <name type="scientific">Actinoplanes sichuanensis</name>
    <dbReference type="NCBI Taxonomy" id="512349"/>
    <lineage>
        <taxon>Bacteria</taxon>
        <taxon>Bacillati</taxon>
        <taxon>Actinomycetota</taxon>
        <taxon>Actinomycetes</taxon>
        <taxon>Micromonosporales</taxon>
        <taxon>Micromonosporaceae</taxon>
        <taxon>Actinoplanes</taxon>
    </lineage>
</organism>
<evidence type="ECO:0000313" key="3">
    <source>
        <dbReference type="Proteomes" id="UP001597183"/>
    </source>
</evidence>
<reference evidence="3" key="1">
    <citation type="journal article" date="2019" name="Int. J. Syst. Evol. Microbiol.">
        <title>The Global Catalogue of Microorganisms (GCM) 10K type strain sequencing project: providing services to taxonomists for standard genome sequencing and annotation.</title>
        <authorList>
            <consortium name="The Broad Institute Genomics Platform"/>
            <consortium name="The Broad Institute Genome Sequencing Center for Infectious Disease"/>
            <person name="Wu L."/>
            <person name="Ma J."/>
        </authorList>
    </citation>
    <scope>NUCLEOTIDE SEQUENCE [LARGE SCALE GENOMIC DNA]</scope>
    <source>
        <strain evidence="3">CCM 7526</strain>
    </source>
</reference>
<feature type="region of interest" description="Disordered" evidence="1">
    <location>
        <begin position="157"/>
        <end position="182"/>
    </location>
</feature>
<accession>A0ABW4AIA9</accession>
<evidence type="ECO:0000313" key="2">
    <source>
        <dbReference type="EMBL" id="MFD1370537.1"/>
    </source>
</evidence>
<evidence type="ECO:0000256" key="1">
    <source>
        <dbReference type="SAM" id="MobiDB-lite"/>
    </source>
</evidence>
<dbReference type="EMBL" id="JBHTMK010000044">
    <property type="protein sequence ID" value="MFD1370537.1"/>
    <property type="molecule type" value="Genomic_DNA"/>
</dbReference>
<keyword evidence="3" id="KW-1185">Reference proteome</keyword>
<gene>
    <name evidence="2" type="ORF">ACFQ5G_34820</name>
</gene>
<feature type="compositionally biased region" description="Polar residues" evidence="1">
    <location>
        <begin position="171"/>
        <end position="182"/>
    </location>
</feature>
<protein>
    <submittedName>
        <fullName evidence="2">Uncharacterized protein</fullName>
    </submittedName>
</protein>
<sequence length="182" mass="19996">MLCARKLFEAIVLIRGDNGPQPPPGLYEAQELLYARRAELDRLGLVEPEPPPPTTEQLIEKAAAVTAPVVAIEALWDGDTQGWYVCIVAIVRRPGRDHDRYDQVLLTALRHGSDHRLFTGQVPPWPEAQQGTDQGQAVARALGVPFHFTSPDIPDTDLSRWWDTAEADGQGPNSDAPSRTSS</sequence>
<name>A0ABW4AIA9_9ACTN</name>
<comment type="caution">
    <text evidence="2">The sequence shown here is derived from an EMBL/GenBank/DDBJ whole genome shotgun (WGS) entry which is preliminary data.</text>
</comment>
<dbReference type="Proteomes" id="UP001597183">
    <property type="component" value="Unassembled WGS sequence"/>
</dbReference>
<proteinExistence type="predicted"/>
<dbReference type="RefSeq" id="WP_317793692.1">
    <property type="nucleotide sequence ID" value="NZ_AP028461.1"/>
</dbReference>